<protein>
    <submittedName>
        <fullName evidence="1">Uncharacterized protein</fullName>
    </submittedName>
</protein>
<dbReference type="InterPro" id="IPR032866">
    <property type="entry name" value="Prok_Ub"/>
</dbReference>
<accession>A0ABT3DW85</accession>
<reference evidence="1 2" key="1">
    <citation type="submission" date="2022-06" db="EMBL/GenBank/DDBJ databases">
        <title>Dynamics of rice microbiomes reveals core vertical transmitted seed endophytes.</title>
        <authorList>
            <person name="Liao K."/>
            <person name="Zhang X."/>
        </authorList>
    </citation>
    <scope>NUCLEOTIDE SEQUENCE [LARGE SCALE GENOMIC DNA]</scope>
    <source>
        <strain evidence="1 2">YT10-10-1</strain>
    </source>
</reference>
<evidence type="ECO:0000313" key="2">
    <source>
        <dbReference type="Proteomes" id="UP001320843"/>
    </source>
</evidence>
<sequence length="132" mass="14275">MTATTATALERRFRFGVTTLADPDPALAPLDALRLHARAYPFLSTATLGEPAVEGDFLIYPVHKPAVQTKGARKKPARESEPSLDDILTWGQAKGTPDASQPTRWEGVHAVAKARMKAKANPLIDSFLIPMA</sequence>
<gene>
    <name evidence="1" type="ORF">NB700_001791</name>
</gene>
<dbReference type="EMBL" id="JANFWR010000010">
    <property type="protein sequence ID" value="MCW0399235.1"/>
    <property type="molecule type" value="Genomic_DNA"/>
</dbReference>
<organism evidence="1 2">
    <name type="scientific">Xanthomonas sacchari</name>
    <dbReference type="NCBI Taxonomy" id="56458"/>
    <lineage>
        <taxon>Bacteria</taxon>
        <taxon>Pseudomonadati</taxon>
        <taxon>Pseudomonadota</taxon>
        <taxon>Gammaproteobacteria</taxon>
        <taxon>Lysobacterales</taxon>
        <taxon>Lysobacteraceae</taxon>
        <taxon>Xanthomonas</taxon>
    </lineage>
</organism>
<dbReference type="RefSeq" id="WP_267122642.1">
    <property type="nucleotide sequence ID" value="NZ_JANFWR010000010.1"/>
</dbReference>
<name>A0ABT3DW85_9XANT</name>
<evidence type="ECO:0000313" key="1">
    <source>
        <dbReference type="EMBL" id="MCW0399235.1"/>
    </source>
</evidence>
<dbReference type="Pfam" id="PF14454">
    <property type="entry name" value="Prok_Ub"/>
    <property type="match status" value="1"/>
</dbReference>
<comment type="caution">
    <text evidence="1">The sequence shown here is derived from an EMBL/GenBank/DDBJ whole genome shotgun (WGS) entry which is preliminary data.</text>
</comment>
<dbReference type="Proteomes" id="UP001320843">
    <property type="component" value="Unassembled WGS sequence"/>
</dbReference>
<keyword evidence="2" id="KW-1185">Reference proteome</keyword>
<proteinExistence type="predicted"/>